<sequence>MFKLSCRSFYEAIPAGIERQSNPFKIGISPKKRELRGESPAFYRELIERSKPIFLRFLERLRRSCRCFVDKLSDPPVTNKRSPSGLFEYSDHSIRILIIRIFI</sequence>
<dbReference type="EMBL" id="MTSU01000001">
    <property type="protein sequence ID" value="ONF94772.1"/>
    <property type="molecule type" value="Genomic_DNA"/>
</dbReference>
<proteinExistence type="predicted"/>
<dbReference type="Proteomes" id="UP000189337">
    <property type="component" value="Unassembled WGS sequence"/>
</dbReference>
<dbReference type="AlphaFoldDB" id="A0AB73N433"/>
<evidence type="ECO:0000313" key="1">
    <source>
        <dbReference type="EMBL" id="ONF94772.1"/>
    </source>
</evidence>
<organism evidence="1 2">
    <name type="scientific">Leptospira santarosai</name>
    <dbReference type="NCBI Taxonomy" id="28183"/>
    <lineage>
        <taxon>Bacteria</taxon>
        <taxon>Pseudomonadati</taxon>
        <taxon>Spirochaetota</taxon>
        <taxon>Spirochaetia</taxon>
        <taxon>Leptospirales</taxon>
        <taxon>Leptospiraceae</taxon>
        <taxon>Leptospira</taxon>
    </lineage>
</organism>
<comment type="caution">
    <text evidence="1">The sequence shown here is derived from an EMBL/GenBank/DDBJ whole genome shotgun (WGS) entry which is preliminary data.</text>
</comment>
<name>A0AB73N433_9LEPT</name>
<accession>A0AB73N433</accession>
<evidence type="ECO:0000313" key="2">
    <source>
        <dbReference type="Proteomes" id="UP000189337"/>
    </source>
</evidence>
<gene>
    <name evidence="1" type="ORF">BWD14_01795</name>
</gene>
<reference evidence="1 2" key="1">
    <citation type="submission" date="2017-01" db="EMBL/GenBank/DDBJ databases">
        <title>Comparative genomic analysis of Brazilian Leptospira santarosai.</title>
        <authorList>
            <person name="Moreno L.Z."/>
            <person name="Miraglia F."/>
            <person name="Kremer F.S."/>
            <person name="Eslabao M.R."/>
            <person name="Lilenbaum W."/>
            <person name="Dellagostin O.A."/>
            <person name="Moreno A.M."/>
        </authorList>
    </citation>
    <scope>NUCLEOTIDE SEQUENCE [LARGE SCALE GENOMIC DNA]</scope>
    <source>
        <strain evidence="1 2">M52/8-19</strain>
    </source>
</reference>
<protein>
    <submittedName>
        <fullName evidence="1">Uncharacterized protein</fullName>
    </submittedName>
</protein>